<dbReference type="HOGENOM" id="CLU_018354_10_0_9"/>
<dbReference type="InterPro" id="IPR016167">
    <property type="entry name" value="FAD-bd_PCMH_sub1"/>
</dbReference>
<gene>
    <name evidence="7" type="ordered locus">LEUM_1145</name>
</gene>
<evidence type="ECO:0000313" key="7">
    <source>
        <dbReference type="EMBL" id="ABJ62244.1"/>
    </source>
</evidence>
<keyword evidence="5" id="KW-0560">Oxidoreductase</keyword>
<dbReference type="PANTHER" id="PTHR42973">
    <property type="entry name" value="BINDING OXIDOREDUCTASE, PUTATIVE (AFU_ORTHOLOGUE AFUA_1G17690)-RELATED"/>
    <property type="match status" value="1"/>
</dbReference>
<dbReference type="EMBL" id="CP000414">
    <property type="protein sequence ID" value="ABJ62244.1"/>
    <property type="molecule type" value="Genomic_DNA"/>
</dbReference>
<evidence type="ECO:0000256" key="2">
    <source>
        <dbReference type="ARBA" id="ARBA00005466"/>
    </source>
</evidence>
<dbReference type="InterPro" id="IPR036318">
    <property type="entry name" value="FAD-bd_PCMH-like_sf"/>
</dbReference>
<dbReference type="PROSITE" id="PS51387">
    <property type="entry name" value="FAD_PCMH"/>
    <property type="match status" value="1"/>
</dbReference>
<evidence type="ECO:0000256" key="5">
    <source>
        <dbReference type="ARBA" id="ARBA00023002"/>
    </source>
</evidence>
<dbReference type="Gene3D" id="3.40.462.20">
    <property type="match status" value="1"/>
</dbReference>
<proteinExistence type="inferred from homology"/>
<comment type="cofactor">
    <cofactor evidence="1">
        <name>FAD</name>
        <dbReference type="ChEBI" id="CHEBI:57692"/>
    </cofactor>
</comment>
<dbReference type="GO" id="GO:0071949">
    <property type="term" value="F:FAD binding"/>
    <property type="evidence" value="ECO:0007669"/>
    <property type="project" value="InterPro"/>
</dbReference>
<feature type="domain" description="FAD-binding PCMH-type" evidence="6">
    <location>
        <begin position="38"/>
        <end position="215"/>
    </location>
</feature>
<dbReference type="InterPro" id="IPR050416">
    <property type="entry name" value="FAD-linked_Oxidoreductase"/>
</dbReference>
<evidence type="ECO:0000256" key="4">
    <source>
        <dbReference type="ARBA" id="ARBA00022827"/>
    </source>
</evidence>
<dbReference type="eggNOG" id="COG0277">
    <property type="taxonomic scope" value="Bacteria"/>
</dbReference>
<evidence type="ECO:0000259" key="6">
    <source>
        <dbReference type="PROSITE" id="PS51387"/>
    </source>
</evidence>
<accession>Q03X28</accession>
<keyword evidence="3" id="KW-0285">Flavoprotein</keyword>
<keyword evidence="4" id="KW-0274">FAD</keyword>
<dbReference type="InterPro" id="IPR016169">
    <property type="entry name" value="FAD-bd_PCMH_sub2"/>
</dbReference>
<name>Q03X28_LEUMM</name>
<dbReference type="RefSeq" id="WP_011679882.1">
    <property type="nucleotide sequence ID" value="NC_008531.1"/>
</dbReference>
<evidence type="ECO:0000256" key="3">
    <source>
        <dbReference type="ARBA" id="ARBA00022630"/>
    </source>
</evidence>
<dbReference type="EnsemblBacteria" id="ABJ62244">
    <property type="protein sequence ID" value="ABJ62244"/>
    <property type="gene ID" value="LEUM_1145"/>
</dbReference>
<protein>
    <submittedName>
        <fullName evidence="7">FAD/FMN-containing dehydrogenase</fullName>
    </submittedName>
</protein>
<dbReference type="GeneID" id="29577674"/>
<dbReference type="InterPro" id="IPR016166">
    <property type="entry name" value="FAD-bd_PCMH"/>
</dbReference>
<comment type="similarity">
    <text evidence="2">Belongs to the oxygen-dependent FAD-linked oxidoreductase family.</text>
</comment>
<organism evidence="7 8">
    <name type="scientific">Leuconostoc mesenteroides subsp. mesenteroides (strain ATCC 8293 / DSM 20343 / BCRC 11652 / CCM 1803 / JCM 6124 / NCDO 523 / NBRC 100496 / NCIMB 8023 / NCTC 12954 / NRRL B-1118 / 37Y)</name>
    <dbReference type="NCBI Taxonomy" id="203120"/>
    <lineage>
        <taxon>Bacteria</taxon>
        <taxon>Bacillati</taxon>
        <taxon>Bacillota</taxon>
        <taxon>Bacilli</taxon>
        <taxon>Lactobacillales</taxon>
        <taxon>Lactobacillaceae</taxon>
        <taxon>Leuconostoc</taxon>
    </lineage>
</organism>
<evidence type="ECO:0000313" key="8">
    <source>
        <dbReference type="Proteomes" id="UP000000362"/>
    </source>
</evidence>
<dbReference type="Gene3D" id="3.30.465.10">
    <property type="match status" value="1"/>
</dbReference>
<reference evidence="7 8" key="1">
    <citation type="journal article" date="2006" name="Proc. Natl. Acad. Sci. U.S.A.">
        <title>Comparative genomics of the lactic acid bacteria.</title>
        <authorList>
            <person name="Makarova K."/>
            <person name="Slesarev A."/>
            <person name="Wolf Y."/>
            <person name="Sorokin A."/>
            <person name="Mirkin B."/>
            <person name="Koonin E."/>
            <person name="Pavlov A."/>
            <person name="Pavlova N."/>
            <person name="Karamychev V."/>
            <person name="Polouchine N."/>
            <person name="Shakhova V."/>
            <person name="Grigoriev I."/>
            <person name="Lou Y."/>
            <person name="Rohksar D."/>
            <person name="Lucas S."/>
            <person name="Huang K."/>
            <person name="Goodstein D.M."/>
            <person name="Hawkins T."/>
            <person name="Plengvidhya V."/>
            <person name="Welker D."/>
            <person name="Hughes J."/>
            <person name="Goh Y."/>
            <person name="Benson A."/>
            <person name="Baldwin K."/>
            <person name="Lee J.H."/>
            <person name="Diaz-Muniz I."/>
            <person name="Dosti B."/>
            <person name="Smeianov V."/>
            <person name="Wechter W."/>
            <person name="Barabote R."/>
            <person name="Lorca G."/>
            <person name="Altermann E."/>
            <person name="Barrangou R."/>
            <person name="Ganesan B."/>
            <person name="Xie Y."/>
            <person name="Rawsthorne H."/>
            <person name="Tamir D."/>
            <person name="Parker C."/>
            <person name="Breidt F."/>
            <person name="Broadbent J."/>
            <person name="Hutkins R."/>
            <person name="O'Sullivan D."/>
            <person name="Steele J."/>
            <person name="Unlu G."/>
            <person name="Saier M."/>
            <person name="Klaenhammer T."/>
            <person name="Richardson P."/>
            <person name="Kozyavkin S."/>
            <person name="Weimer B."/>
            <person name="Mills D."/>
        </authorList>
    </citation>
    <scope>NUCLEOTIDE SEQUENCE [LARGE SCALE GENOMIC DNA]</scope>
    <source>
        <strain evidence="8">ATCC 8293 / DSM 20343 / BCRC 11652 / CCM 1803 / JCM 6124 / NCDO 523 / NBRC 100496 / NCIMB 8023 / NCTC 12954 / NRRL B-1118 / 37Y</strain>
    </source>
</reference>
<sequence length="456" mass="50033">MTDSDNQQKWPALPATLSNIAVTKNSGKYESVSSNYFKVGHPRLVFMAENDEQVSHVVEYAGNVQRFVGHQIPFSVRSGGHGITNYSVNDGGIIIDLSQMNQVNILDEAKGLVKVQAGAVWGDVADKISKADLVLSSGDFGDTGVGGLATSGGLGLLVRKQGLTTDQILGATIITADGKKRNVNKEENSDLFWAIRGGGSQVGIVTEFIFQADKVEPAKSGQRVPIGLQKLSYNVFDLSHFLFAWHSWITTATEDMSSLLMLTKNDSNSSIISVQATNIWCGEKTDLCEKYFTDALNIAKVEKQDESNLSYHTLVQAPHLPHEGANNVYVKNVLLTKIDDHLLNALHTMLKSSAVMGIEVRAIDGPINQLSPDFDAWSFREATLFVAMWGDITQSGLLNQLFKPLQEHGCGVYGAYSSDTSKSETTKAWSRDTRERLQKVVKKYDSKHIINQSRYA</sequence>
<dbReference type="Proteomes" id="UP000000362">
    <property type="component" value="Chromosome"/>
</dbReference>
<dbReference type="InterPro" id="IPR006094">
    <property type="entry name" value="Oxid_FAD_bind_N"/>
</dbReference>
<keyword evidence="8" id="KW-1185">Reference proteome</keyword>
<evidence type="ECO:0000256" key="1">
    <source>
        <dbReference type="ARBA" id="ARBA00001974"/>
    </source>
</evidence>
<dbReference type="KEGG" id="lme:LEUM_1145"/>
<dbReference type="Pfam" id="PF01565">
    <property type="entry name" value="FAD_binding_4"/>
    <property type="match status" value="1"/>
</dbReference>
<dbReference type="GO" id="GO:0016491">
    <property type="term" value="F:oxidoreductase activity"/>
    <property type="evidence" value="ECO:0007669"/>
    <property type="project" value="UniProtKB-KW"/>
</dbReference>
<dbReference type="SUPFAM" id="SSF56176">
    <property type="entry name" value="FAD-binding/transporter-associated domain-like"/>
    <property type="match status" value="1"/>
</dbReference>
<dbReference type="AlphaFoldDB" id="Q03X28"/>
<dbReference type="PANTHER" id="PTHR42973:SF39">
    <property type="entry name" value="FAD-BINDING PCMH-TYPE DOMAIN-CONTAINING PROTEIN"/>
    <property type="match status" value="1"/>
</dbReference>
<dbReference type="Gene3D" id="3.30.43.10">
    <property type="entry name" value="Uridine Diphospho-n-acetylenolpyruvylglucosamine Reductase, domain 2"/>
    <property type="match status" value="1"/>
</dbReference>